<dbReference type="EMBL" id="AEBR01000015">
    <property type="protein sequence ID" value="EFM83790.1"/>
    <property type="molecule type" value="Genomic_DNA"/>
</dbReference>
<gene>
    <name evidence="1" type="ORF">HMPREF9498_00584</name>
</gene>
<dbReference type="GO" id="GO:0046872">
    <property type="term" value="F:metal ion binding"/>
    <property type="evidence" value="ECO:0007669"/>
    <property type="project" value="InterPro"/>
</dbReference>
<evidence type="ECO:0000313" key="2">
    <source>
        <dbReference type="Proteomes" id="UP000004846"/>
    </source>
</evidence>
<evidence type="ECO:0000313" key="1">
    <source>
        <dbReference type="EMBL" id="EFM83790.1"/>
    </source>
</evidence>
<dbReference type="InterPro" id="IPR003735">
    <property type="entry name" value="Metal_Tscrpt_repr"/>
</dbReference>
<dbReference type="CDD" id="cd10155">
    <property type="entry name" value="BsYrkD-like_DUF156"/>
    <property type="match status" value="1"/>
</dbReference>
<dbReference type="PANTHER" id="PTHR33677:SF5">
    <property type="entry name" value="TRANSCRIPTIONAL REPRESSOR FRMR"/>
    <property type="match status" value="1"/>
</dbReference>
<dbReference type="AlphaFoldDB" id="A0A125W8Z4"/>
<dbReference type="Pfam" id="PF02583">
    <property type="entry name" value="Trns_repr_metal"/>
    <property type="match status" value="1"/>
</dbReference>
<dbReference type="PANTHER" id="PTHR33677">
    <property type="entry name" value="TRANSCRIPTIONAL REPRESSOR FRMR-RELATED"/>
    <property type="match status" value="1"/>
</dbReference>
<organism evidence="1 2">
    <name type="scientific">Enterococcus faecalis TX4248</name>
    <dbReference type="NCBI Taxonomy" id="749495"/>
    <lineage>
        <taxon>Bacteria</taxon>
        <taxon>Bacillati</taxon>
        <taxon>Bacillota</taxon>
        <taxon>Bacilli</taxon>
        <taxon>Lactobacillales</taxon>
        <taxon>Enterococcaceae</taxon>
        <taxon>Enterococcus</taxon>
    </lineage>
</organism>
<sequence length="128" mass="15009">MKKLDLSTEEISAIFRFKEKIVDKNTSCRYILNQSLLLRRGKMTEEKKKVLNRLRRTEGQIRGIQKMIDEEKECIDVITQLSAVRSSIDRVMGMIVAENLKHCFENPEKDPKEQEERLAQAINMIVKK</sequence>
<dbReference type="HOGENOM" id="CLU_130332_1_1_9"/>
<dbReference type="GO" id="GO:0045892">
    <property type="term" value="P:negative regulation of DNA-templated transcription"/>
    <property type="evidence" value="ECO:0007669"/>
    <property type="project" value="UniProtKB-ARBA"/>
</dbReference>
<evidence type="ECO:0008006" key="3">
    <source>
        <dbReference type="Google" id="ProtNLM"/>
    </source>
</evidence>
<comment type="caution">
    <text evidence="1">The sequence shown here is derived from an EMBL/GenBank/DDBJ whole genome shotgun (WGS) entry which is preliminary data.</text>
</comment>
<dbReference type="Gene3D" id="1.20.58.1000">
    <property type="entry name" value="Metal-sensitive repressor, helix protomer"/>
    <property type="match status" value="1"/>
</dbReference>
<accession>A0A125W8Z4</accession>
<dbReference type="Proteomes" id="UP000004846">
    <property type="component" value="Unassembled WGS sequence"/>
</dbReference>
<dbReference type="InterPro" id="IPR038390">
    <property type="entry name" value="Metal_Tscrpt_repr_sf"/>
</dbReference>
<proteinExistence type="predicted"/>
<name>A0A125W8Z4_ENTFL</name>
<dbReference type="GO" id="GO:0003677">
    <property type="term" value="F:DNA binding"/>
    <property type="evidence" value="ECO:0007669"/>
    <property type="project" value="InterPro"/>
</dbReference>
<reference evidence="1 2" key="1">
    <citation type="submission" date="2010-07" db="EMBL/GenBank/DDBJ databases">
        <authorList>
            <person name="Sid Ahmed O."/>
        </authorList>
    </citation>
    <scope>NUCLEOTIDE SEQUENCE [LARGE SCALE GENOMIC DNA]</scope>
    <source>
        <strain evidence="1 2">TX4248</strain>
    </source>
</reference>
<protein>
    <recommendedName>
        <fullName evidence="3">Copper-sensing transcriptional repressor CsoR</fullName>
    </recommendedName>
</protein>